<name>A0A8J3BRD7_9ACTN</name>
<evidence type="ECO:0000256" key="3">
    <source>
        <dbReference type="SAM" id="SignalP"/>
    </source>
</evidence>
<comment type="caution">
    <text evidence="4">The sequence shown here is derived from an EMBL/GenBank/DDBJ whole genome shotgun (WGS) entry which is preliminary data.</text>
</comment>
<feature type="region of interest" description="Disordered" evidence="2">
    <location>
        <begin position="86"/>
        <end position="105"/>
    </location>
</feature>
<protein>
    <submittedName>
        <fullName evidence="4">Uncharacterized protein</fullName>
    </submittedName>
</protein>
<gene>
    <name evidence="4" type="ORF">GCM10010124_35440</name>
</gene>
<sequence>MLNLRRLPAAAAASVLAVGLPAAAAAAPGGFARVSVSGAGAQADGRTDEVALAGTGRLVAFTAEAANLVPGDTNGHQDAFVRDRRTGTTRRVSVSGTGGQADGASRNVALSRDGRYVAFTSEATNLVPGDTNGVADVFLHDRRTGATARVSVSGAGAQGDGASAVATGRVSADGRYVAFSSAAGNLVSGDTNGAEDVFVRDRWTGTTRRLSVSGSGGQGAGASSGAAISDDGRYVAFVSEAPDLVLGDTNGAADAFLRDRRTGTTRRLSVSAAGAQADDRTAEVVLSATGRYVGLRSRATNLAPGGDTNGMDDVFLRDRRTAAVVRVSVSGAGQQADHESYGLAVGASGRYVAFTSLAGNLVPGDAVDHPELFLRDVWAGTTRRLTDLGGGTSADGYSYGPSVSADSRHVAVVSVAANLVAGDTNGVEDGFVLRRP</sequence>
<dbReference type="AlphaFoldDB" id="A0A8J3BRD7"/>
<feature type="chain" id="PRO_5035168027" evidence="3">
    <location>
        <begin position="27"/>
        <end position="436"/>
    </location>
</feature>
<dbReference type="SUPFAM" id="SSF82171">
    <property type="entry name" value="DPP6 N-terminal domain-like"/>
    <property type="match status" value="1"/>
</dbReference>
<dbReference type="InterPro" id="IPR011042">
    <property type="entry name" value="6-blade_b-propeller_TolB-like"/>
</dbReference>
<keyword evidence="5" id="KW-1185">Reference proteome</keyword>
<evidence type="ECO:0000313" key="5">
    <source>
        <dbReference type="Proteomes" id="UP000662200"/>
    </source>
</evidence>
<proteinExistence type="inferred from homology"/>
<feature type="signal peptide" evidence="3">
    <location>
        <begin position="1"/>
        <end position="26"/>
    </location>
</feature>
<evidence type="ECO:0000256" key="1">
    <source>
        <dbReference type="ARBA" id="ARBA00009820"/>
    </source>
</evidence>
<dbReference type="InterPro" id="IPR011659">
    <property type="entry name" value="WD40"/>
</dbReference>
<evidence type="ECO:0000256" key="2">
    <source>
        <dbReference type="SAM" id="MobiDB-lite"/>
    </source>
</evidence>
<dbReference type="Gene3D" id="2.120.10.30">
    <property type="entry name" value="TolB, C-terminal domain"/>
    <property type="match status" value="1"/>
</dbReference>
<comment type="similarity">
    <text evidence="1">Belongs to the TolB family.</text>
</comment>
<dbReference type="EMBL" id="BMQC01000016">
    <property type="protein sequence ID" value="GGK39704.1"/>
    <property type="molecule type" value="Genomic_DNA"/>
</dbReference>
<evidence type="ECO:0000313" key="4">
    <source>
        <dbReference type="EMBL" id="GGK39704.1"/>
    </source>
</evidence>
<dbReference type="RefSeq" id="WP_189115477.1">
    <property type="nucleotide sequence ID" value="NZ_BMQC01000016.1"/>
</dbReference>
<dbReference type="Proteomes" id="UP000662200">
    <property type="component" value="Unassembled WGS sequence"/>
</dbReference>
<keyword evidence="3" id="KW-0732">Signal</keyword>
<organism evidence="4 5">
    <name type="scientific">Pilimelia terevasa</name>
    <dbReference type="NCBI Taxonomy" id="53372"/>
    <lineage>
        <taxon>Bacteria</taxon>
        <taxon>Bacillati</taxon>
        <taxon>Actinomycetota</taxon>
        <taxon>Actinomycetes</taxon>
        <taxon>Micromonosporales</taxon>
        <taxon>Micromonosporaceae</taxon>
        <taxon>Pilimelia</taxon>
    </lineage>
</organism>
<dbReference type="PANTHER" id="PTHR36842">
    <property type="entry name" value="PROTEIN TOLB HOMOLOG"/>
    <property type="match status" value="1"/>
</dbReference>
<reference evidence="4" key="1">
    <citation type="journal article" date="2014" name="Int. J. Syst. Evol. Microbiol.">
        <title>Complete genome sequence of Corynebacterium casei LMG S-19264T (=DSM 44701T), isolated from a smear-ripened cheese.</title>
        <authorList>
            <consortium name="US DOE Joint Genome Institute (JGI-PGF)"/>
            <person name="Walter F."/>
            <person name="Albersmeier A."/>
            <person name="Kalinowski J."/>
            <person name="Ruckert C."/>
        </authorList>
    </citation>
    <scope>NUCLEOTIDE SEQUENCE</scope>
    <source>
        <strain evidence="4">JCM 3091</strain>
    </source>
</reference>
<dbReference type="Pfam" id="PF07676">
    <property type="entry name" value="PD40"/>
    <property type="match status" value="1"/>
</dbReference>
<dbReference type="PANTHER" id="PTHR36842:SF2">
    <property type="entry name" value="SLR0505 PROTEIN"/>
    <property type="match status" value="1"/>
</dbReference>
<reference evidence="4" key="2">
    <citation type="submission" date="2020-09" db="EMBL/GenBank/DDBJ databases">
        <authorList>
            <person name="Sun Q."/>
            <person name="Ohkuma M."/>
        </authorList>
    </citation>
    <scope>NUCLEOTIDE SEQUENCE</scope>
    <source>
        <strain evidence="4">JCM 3091</strain>
    </source>
</reference>
<accession>A0A8J3BRD7</accession>